<dbReference type="EMBL" id="JACVVK020000068">
    <property type="protein sequence ID" value="KAK7496245.1"/>
    <property type="molecule type" value="Genomic_DNA"/>
</dbReference>
<evidence type="ECO:0000313" key="2">
    <source>
        <dbReference type="EMBL" id="KAK7496245.1"/>
    </source>
</evidence>
<evidence type="ECO:0000313" key="3">
    <source>
        <dbReference type="Proteomes" id="UP001519460"/>
    </source>
</evidence>
<feature type="non-terminal residue" evidence="2">
    <location>
        <position position="1"/>
    </location>
</feature>
<protein>
    <submittedName>
        <fullName evidence="2">Uncharacterized protein</fullName>
    </submittedName>
</protein>
<reference evidence="2 3" key="1">
    <citation type="journal article" date="2023" name="Sci. Data">
        <title>Genome assembly of the Korean intertidal mud-creeper Batillaria attramentaria.</title>
        <authorList>
            <person name="Patra A.K."/>
            <person name="Ho P.T."/>
            <person name="Jun S."/>
            <person name="Lee S.J."/>
            <person name="Kim Y."/>
            <person name="Won Y.J."/>
        </authorList>
    </citation>
    <scope>NUCLEOTIDE SEQUENCE [LARGE SCALE GENOMIC DNA]</scope>
    <source>
        <strain evidence="2">Wonlab-2016</strain>
    </source>
</reference>
<proteinExistence type="predicted"/>
<feature type="region of interest" description="Disordered" evidence="1">
    <location>
        <begin position="24"/>
        <end position="64"/>
    </location>
</feature>
<organism evidence="2 3">
    <name type="scientific">Batillaria attramentaria</name>
    <dbReference type="NCBI Taxonomy" id="370345"/>
    <lineage>
        <taxon>Eukaryota</taxon>
        <taxon>Metazoa</taxon>
        <taxon>Spiralia</taxon>
        <taxon>Lophotrochozoa</taxon>
        <taxon>Mollusca</taxon>
        <taxon>Gastropoda</taxon>
        <taxon>Caenogastropoda</taxon>
        <taxon>Sorbeoconcha</taxon>
        <taxon>Cerithioidea</taxon>
        <taxon>Batillariidae</taxon>
        <taxon>Batillaria</taxon>
    </lineage>
</organism>
<keyword evidence="3" id="KW-1185">Reference proteome</keyword>
<comment type="caution">
    <text evidence="2">The sequence shown here is derived from an EMBL/GenBank/DDBJ whole genome shotgun (WGS) entry which is preliminary data.</text>
</comment>
<dbReference type="Proteomes" id="UP001519460">
    <property type="component" value="Unassembled WGS sequence"/>
</dbReference>
<accession>A0ABD0LA83</accession>
<dbReference type="AlphaFoldDB" id="A0ABD0LA83"/>
<evidence type="ECO:0000256" key="1">
    <source>
        <dbReference type="SAM" id="MobiDB-lite"/>
    </source>
</evidence>
<gene>
    <name evidence="2" type="ORF">BaRGS_00012410</name>
</gene>
<sequence length="104" mass="11747">SENREKKKRRRWKKRAPYLQAVRPRREIMPDTAASVRLSPSRHLPDGDVADLGESSSFKQGAQEGQAILKRRGAQSLMTPAALCDDKPELLWPLNHVFALKAES</sequence>
<name>A0ABD0LA83_9CAEN</name>